<evidence type="ECO:0000313" key="2">
    <source>
        <dbReference type="EMBL" id="KAH0577012.1"/>
    </source>
</evidence>
<proteinExistence type="predicted"/>
<dbReference type="EMBL" id="AUWU02000001">
    <property type="protein sequence ID" value="KAH0577012.1"/>
    <property type="molecule type" value="Genomic_DNA"/>
</dbReference>
<evidence type="ECO:0000313" key="3">
    <source>
        <dbReference type="Proteomes" id="UP000018208"/>
    </source>
</evidence>
<gene>
    <name evidence="1" type="ORF">SS50377_17342</name>
    <name evidence="2" type="ORF">SS50377_20360</name>
</gene>
<dbReference type="Gene3D" id="2.160.10.10">
    <property type="entry name" value="Hexapeptide repeat proteins"/>
    <property type="match status" value="1"/>
</dbReference>
<dbReference type="SUPFAM" id="SSF51161">
    <property type="entry name" value="Trimeric LpxA-like enzymes"/>
    <property type="match status" value="1"/>
</dbReference>
<dbReference type="Proteomes" id="UP000018208">
    <property type="component" value="Unassembled WGS sequence"/>
</dbReference>
<accession>V6LET3</accession>
<organism evidence="1">
    <name type="scientific">Spironucleus salmonicida</name>
    <dbReference type="NCBI Taxonomy" id="348837"/>
    <lineage>
        <taxon>Eukaryota</taxon>
        <taxon>Metamonada</taxon>
        <taxon>Diplomonadida</taxon>
        <taxon>Hexamitidae</taxon>
        <taxon>Hexamitinae</taxon>
        <taxon>Spironucleus</taxon>
    </lineage>
</organism>
<reference evidence="1 2" key="1">
    <citation type="journal article" date="2014" name="PLoS Genet.">
        <title>The Genome of Spironucleus salmonicida Highlights a Fish Pathogen Adapted to Fluctuating Environments.</title>
        <authorList>
            <person name="Xu F."/>
            <person name="Jerlstrom-Hultqvist J."/>
            <person name="Einarsson E."/>
            <person name="Astvaldsson A."/>
            <person name="Svard S.G."/>
            <person name="Andersson J.O."/>
        </authorList>
    </citation>
    <scope>NUCLEOTIDE SEQUENCE</scope>
    <source>
        <strain evidence="2">ATCC 50377</strain>
    </source>
</reference>
<keyword evidence="3" id="KW-1185">Reference proteome</keyword>
<dbReference type="AlphaFoldDB" id="V6LET3"/>
<dbReference type="OrthoDB" id="10250549at2759"/>
<evidence type="ECO:0000313" key="1">
    <source>
        <dbReference type="EMBL" id="EST43040.1"/>
    </source>
</evidence>
<name>V6LET3_9EUKA</name>
<protein>
    <submittedName>
        <fullName evidence="1">Uncharacterized protein</fullName>
    </submittedName>
</protein>
<dbReference type="InterPro" id="IPR011004">
    <property type="entry name" value="Trimer_LpxA-like_sf"/>
</dbReference>
<sequence>MQSDVHPVFVVPYNQDSPLSRLSQTQSSPFCLTLIDGFPLLQHSIYSFYINGITNFTIQTPQCYQNALESFIAKILNPSAKRARYGLEICTINLITDTHLKKLSDISTQNFFFIQSDIFYSGITERLGFLHRKFDATGTIFFTNQEQFKVKNCGAGCISFEEEVEMNVSKMCYFKPLNPDNITENKTQLLKIKSALLKNKTAKIKVRNQMPAGFILAKELLDTLSVNDDLCNIQIFEELLEFLVEQQFLKGQYRHPAIQTYCEEDLPSEFDEIYDRCPINDDLQIMKRKIVMIGIQMPEIPDNFYKHNFLLLKEKVETMQQSIFNERVRNNNMSVQNLQFNQSFDSPFKPLTPRIFRASTQLKIASFSDSTTHQNPSKNPKLEIFINANSLQNMLKIRTFLHNSSIYENALISMKYATIDAQNSTTNAQNSLKLNVQKLNSIFSLIGQNTLFQQPLIMQKWDNVIVLGCENARNCLIGGSGKLNAAQLENCQIGDYVVIQEGVKMRNCVVFDNSEIVSGEYDGCVIGANCILDCLGMVGCVVGGGVRVRKNEKFSGEQMG</sequence>
<reference evidence="2" key="2">
    <citation type="submission" date="2020-12" db="EMBL/GenBank/DDBJ databases">
        <title>New Spironucleus salmonicida genome in near-complete chromosomes.</title>
        <authorList>
            <person name="Xu F."/>
            <person name="Kurt Z."/>
            <person name="Jimenez-Gonzalez A."/>
            <person name="Astvaldsson A."/>
            <person name="Andersson J.O."/>
            <person name="Svard S.G."/>
        </authorList>
    </citation>
    <scope>NUCLEOTIDE SEQUENCE</scope>
    <source>
        <strain evidence="2">ATCC 50377</strain>
    </source>
</reference>
<dbReference type="VEuPathDB" id="GiardiaDB:SS50377_20360"/>
<dbReference type="EMBL" id="KI546147">
    <property type="protein sequence ID" value="EST43040.1"/>
    <property type="molecule type" value="Genomic_DNA"/>
</dbReference>